<evidence type="ECO:0000259" key="1">
    <source>
        <dbReference type="Pfam" id="PF13470"/>
    </source>
</evidence>
<accession>A0A842HHI7</accession>
<name>A0A842HHI7_9BACT</name>
<dbReference type="InterPro" id="IPR002716">
    <property type="entry name" value="PIN_dom"/>
</dbReference>
<proteinExistence type="predicted"/>
<protein>
    <submittedName>
        <fullName evidence="2">PIN domain-containing protein</fullName>
    </submittedName>
</protein>
<evidence type="ECO:0000313" key="2">
    <source>
        <dbReference type="EMBL" id="MBC2596205.1"/>
    </source>
</evidence>
<evidence type="ECO:0000313" key="3">
    <source>
        <dbReference type="Proteomes" id="UP000546464"/>
    </source>
</evidence>
<dbReference type="EMBL" id="JACHVB010000063">
    <property type="protein sequence ID" value="MBC2596205.1"/>
    <property type="molecule type" value="Genomic_DNA"/>
</dbReference>
<dbReference type="AlphaFoldDB" id="A0A842HHI7"/>
<gene>
    <name evidence="2" type="ORF">H5P28_18205</name>
</gene>
<sequence length="140" mass="15213">MKLFLDSSVLLSASASAKGASRYIVENAESLSWSLISSAYCLAETQKNLPKLGPAAVQHFKRLVRDSIAWTGDALSPDKILIFPKAKDRPVVLSALAAKVDVLLTLDRQDFMGLLGSQVYGVAIRTPGDWLLECREHGVI</sequence>
<organism evidence="2 3">
    <name type="scientific">Ruficoccus amylovorans</name>
    <dbReference type="NCBI Taxonomy" id="1804625"/>
    <lineage>
        <taxon>Bacteria</taxon>
        <taxon>Pseudomonadati</taxon>
        <taxon>Verrucomicrobiota</taxon>
        <taxon>Opitutia</taxon>
        <taxon>Puniceicoccales</taxon>
        <taxon>Cerasicoccaceae</taxon>
        <taxon>Ruficoccus</taxon>
    </lineage>
</organism>
<feature type="domain" description="PIN" evidence="1">
    <location>
        <begin position="3"/>
        <end position="108"/>
    </location>
</feature>
<dbReference type="SUPFAM" id="SSF88723">
    <property type="entry name" value="PIN domain-like"/>
    <property type="match status" value="1"/>
</dbReference>
<dbReference type="Pfam" id="PF13470">
    <property type="entry name" value="PIN_3"/>
    <property type="match status" value="1"/>
</dbReference>
<reference evidence="2 3" key="1">
    <citation type="submission" date="2020-07" db="EMBL/GenBank/DDBJ databases">
        <authorList>
            <person name="Feng X."/>
        </authorList>
    </citation>
    <scope>NUCLEOTIDE SEQUENCE [LARGE SCALE GENOMIC DNA]</scope>
    <source>
        <strain evidence="2 3">JCM31066</strain>
    </source>
</reference>
<keyword evidence="3" id="KW-1185">Reference proteome</keyword>
<dbReference type="RefSeq" id="WP_185677121.1">
    <property type="nucleotide sequence ID" value="NZ_JACHVB010000063.1"/>
</dbReference>
<dbReference type="Proteomes" id="UP000546464">
    <property type="component" value="Unassembled WGS sequence"/>
</dbReference>
<dbReference type="InterPro" id="IPR029060">
    <property type="entry name" value="PIN-like_dom_sf"/>
</dbReference>
<comment type="caution">
    <text evidence="2">The sequence shown here is derived from an EMBL/GenBank/DDBJ whole genome shotgun (WGS) entry which is preliminary data.</text>
</comment>